<dbReference type="EMBL" id="BJUJ01000065">
    <property type="protein sequence ID" value="GEK44899.1"/>
    <property type="molecule type" value="Genomic_DNA"/>
</dbReference>
<organism evidence="8 10">
    <name type="scientific">Acinetobacter johnsonii</name>
    <dbReference type="NCBI Taxonomy" id="40214"/>
    <lineage>
        <taxon>Bacteria</taxon>
        <taxon>Pseudomonadati</taxon>
        <taxon>Pseudomonadota</taxon>
        <taxon>Gammaproteobacteria</taxon>
        <taxon>Moraxellales</taxon>
        <taxon>Moraxellaceae</taxon>
        <taxon>Acinetobacter</taxon>
    </lineage>
</organism>
<dbReference type="InterPro" id="IPR019888">
    <property type="entry name" value="Tscrpt_reg_AsnC-like"/>
</dbReference>
<dbReference type="Proteomes" id="UP000321274">
    <property type="component" value="Unassembled WGS sequence"/>
</dbReference>
<dbReference type="RefSeq" id="WP_228254617.1">
    <property type="nucleotide sequence ID" value="NZ_BJUJ01000065.1"/>
</dbReference>
<evidence type="ECO:0000313" key="9">
    <source>
        <dbReference type="Proteomes" id="UP000321274"/>
    </source>
</evidence>
<dbReference type="InterPro" id="IPR000485">
    <property type="entry name" value="AsnC-type_HTH_dom"/>
</dbReference>
<dbReference type="CDD" id="cd00090">
    <property type="entry name" value="HTH_ARSR"/>
    <property type="match status" value="1"/>
</dbReference>
<comment type="caution">
    <text evidence="8">The sequence shown here is derived from an EMBL/GenBank/DDBJ whole genome shotgun (WGS) entry which is preliminary data.</text>
</comment>
<evidence type="ECO:0000313" key="10">
    <source>
        <dbReference type="Proteomes" id="UP001161567"/>
    </source>
</evidence>
<reference evidence="7 9" key="1">
    <citation type="submission" date="2019-07" db="EMBL/GenBank/DDBJ databases">
        <title>Whole genome shotgun sequence of Acinetobacter johnsonii NBRC 102197.</title>
        <authorList>
            <person name="Hosoyama A."/>
            <person name="Uohara A."/>
            <person name="Ohji S."/>
            <person name="Ichikawa N."/>
        </authorList>
    </citation>
    <scope>NUCLEOTIDE SEQUENCE [LARGE SCALE GENOMIC DNA]</scope>
    <source>
        <strain evidence="7 9">NBRC 102197</strain>
    </source>
</reference>
<evidence type="ECO:0000313" key="8">
    <source>
        <dbReference type="EMBL" id="MDH1439904.1"/>
    </source>
</evidence>
<protein>
    <recommendedName>
        <fullName evidence="5">Leucine-responsive regulatory protein</fullName>
    </recommendedName>
</protein>
<evidence type="ECO:0000259" key="6">
    <source>
        <dbReference type="PROSITE" id="PS50956"/>
    </source>
</evidence>
<dbReference type="PANTHER" id="PTHR30154:SF0">
    <property type="entry name" value="LEUCINE-RESPONSIVE REGULATORY PROTEIN"/>
    <property type="match status" value="1"/>
</dbReference>
<feature type="domain" description="HTH asnC-type" evidence="6">
    <location>
        <begin position="7"/>
        <end position="68"/>
    </location>
</feature>
<dbReference type="EMBL" id="JAOCIL010000001">
    <property type="protein sequence ID" value="MDH1439904.1"/>
    <property type="molecule type" value="Genomic_DNA"/>
</dbReference>
<dbReference type="AlphaFoldDB" id="A0AA42QT45"/>
<dbReference type="GO" id="GO:0005829">
    <property type="term" value="C:cytosol"/>
    <property type="evidence" value="ECO:0007669"/>
    <property type="project" value="TreeGrafter"/>
</dbReference>
<evidence type="ECO:0000256" key="1">
    <source>
        <dbReference type="ARBA" id="ARBA00023015"/>
    </source>
</evidence>
<dbReference type="InterPro" id="IPR019887">
    <property type="entry name" value="Tscrpt_reg_AsnC/Lrp_C"/>
</dbReference>
<proteinExistence type="predicted"/>
<reference evidence="8" key="2">
    <citation type="submission" date="2022-09" db="EMBL/GenBank/DDBJ databases">
        <title>Intensive care unit water sources are persistently colonized with multi-drug resistant bacteria and are the site of extensive horizontal gene transfer of antibiotic resistance genes.</title>
        <authorList>
            <person name="Diorio-Toth L."/>
        </authorList>
    </citation>
    <scope>NUCLEOTIDE SEQUENCE</scope>
    <source>
        <strain evidence="8">GD03725</strain>
    </source>
</reference>
<dbReference type="GO" id="GO:0006524">
    <property type="term" value="P:alanine catabolic process"/>
    <property type="evidence" value="ECO:0007669"/>
    <property type="project" value="TreeGrafter"/>
</dbReference>
<dbReference type="Gene3D" id="1.10.10.10">
    <property type="entry name" value="Winged helix-like DNA-binding domain superfamily/Winged helix DNA-binding domain"/>
    <property type="match status" value="1"/>
</dbReference>
<dbReference type="Gene3D" id="3.30.70.920">
    <property type="match status" value="1"/>
</dbReference>
<accession>A0AA42QT45</accession>
<name>A0AA42QT45_ACIJO</name>
<evidence type="ECO:0000256" key="4">
    <source>
        <dbReference type="ARBA" id="ARBA00023163"/>
    </source>
</evidence>
<dbReference type="InterPro" id="IPR036390">
    <property type="entry name" value="WH_DNA-bd_sf"/>
</dbReference>
<keyword evidence="3" id="KW-0010">Activator</keyword>
<dbReference type="GO" id="GO:0043565">
    <property type="term" value="F:sequence-specific DNA binding"/>
    <property type="evidence" value="ECO:0007669"/>
    <property type="project" value="InterPro"/>
</dbReference>
<keyword evidence="2" id="KW-0238">DNA-binding</keyword>
<evidence type="ECO:0000256" key="5">
    <source>
        <dbReference type="ARBA" id="ARBA00039227"/>
    </source>
</evidence>
<dbReference type="PROSITE" id="PS50956">
    <property type="entry name" value="HTH_ASNC_2"/>
    <property type="match status" value="1"/>
</dbReference>
<dbReference type="SUPFAM" id="SSF46785">
    <property type="entry name" value="Winged helix' DNA-binding domain"/>
    <property type="match status" value="1"/>
</dbReference>
<dbReference type="Pfam" id="PF13412">
    <property type="entry name" value="HTH_24"/>
    <property type="match status" value="1"/>
</dbReference>
<evidence type="ECO:0000256" key="3">
    <source>
        <dbReference type="ARBA" id="ARBA00023159"/>
    </source>
</evidence>
<dbReference type="GO" id="GO:0043201">
    <property type="term" value="P:response to L-leucine"/>
    <property type="evidence" value="ECO:0007669"/>
    <property type="project" value="TreeGrafter"/>
</dbReference>
<keyword evidence="4" id="KW-0804">Transcription</keyword>
<evidence type="ECO:0000313" key="7">
    <source>
        <dbReference type="EMBL" id="GEK44899.1"/>
    </source>
</evidence>
<sequence>MQQMIELDRLDRKILCELERDAHLTNIKLAERVGLSPSACLRRVQELERIGVIRGYKAVIDRSLLGVGLTVYVTIGLSCHSKESLSQFEDVITATDEVTECHTITGSVEYLLRVEVADIKSYKKFHTDVLGTIPSISSITSFLVMDTTKNRYTNL</sequence>
<dbReference type="PRINTS" id="PR00033">
    <property type="entry name" value="HTHASNC"/>
</dbReference>
<evidence type="ECO:0000256" key="2">
    <source>
        <dbReference type="ARBA" id="ARBA00023125"/>
    </source>
</evidence>
<dbReference type="SMART" id="SM00344">
    <property type="entry name" value="HTH_ASNC"/>
    <property type="match status" value="1"/>
</dbReference>
<dbReference type="InterPro" id="IPR011008">
    <property type="entry name" value="Dimeric_a/b-barrel"/>
</dbReference>
<dbReference type="GO" id="GO:0006355">
    <property type="term" value="P:regulation of DNA-templated transcription"/>
    <property type="evidence" value="ECO:0007669"/>
    <property type="project" value="UniProtKB-ARBA"/>
</dbReference>
<gene>
    <name evidence="7" type="ORF">AJO04nite_21570</name>
    <name evidence="8" type="ORF">N5I27_16565</name>
</gene>
<dbReference type="InterPro" id="IPR036388">
    <property type="entry name" value="WH-like_DNA-bd_sf"/>
</dbReference>
<dbReference type="SUPFAM" id="SSF54909">
    <property type="entry name" value="Dimeric alpha+beta barrel"/>
    <property type="match status" value="1"/>
</dbReference>
<keyword evidence="1" id="KW-0805">Transcription regulation</keyword>
<dbReference type="PANTHER" id="PTHR30154">
    <property type="entry name" value="LEUCINE-RESPONSIVE REGULATORY PROTEIN"/>
    <property type="match status" value="1"/>
</dbReference>
<dbReference type="Proteomes" id="UP001161567">
    <property type="component" value="Unassembled WGS sequence"/>
</dbReference>
<dbReference type="Pfam" id="PF01037">
    <property type="entry name" value="AsnC_trans_reg"/>
    <property type="match status" value="1"/>
</dbReference>
<dbReference type="InterPro" id="IPR011991">
    <property type="entry name" value="ArsR-like_HTH"/>
</dbReference>